<organism evidence="1 2">
    <name type="scientific">Mya arenaria</name>
    <name type="common">Soft-shell clam</name>
    <dbReference type="NCBI Taxonomy" id="6604"/>
    <lineage>
        <taxon>Eukaryota</taxon>
        <taxon>Metazoa</taxon>
        <taxon>Spiralia</taxon>
        <taxon>Lophotrochozoa</taxon>
        <taxon>Mollusca</taxon>
        <taxon>Bivalvia</taxon>
        <taxon>Autobranchia</taxon>
        <taxon>Heteroconchia</taxon>
        <taxon>Euheterodonta</taxon>
        <taxon>Imparidentia</taxon>
        <taxon>Neoheterodontei</taxon>
        <taxon>Myida</taxon>
        <taxon>Myoidea</taxon>
        <taxon>Myidae</taxon>
        <taxon>Mya</taxon>
    </lineage>
</organism>
<dbReference type="Proteomes" id="UP001164746">
    <property type="component" value="Chromosome 6"/>
</dbReference>
<evidence type="ECO:0000313" key="2">
    <source>
        <dbReference type="Proteomes" id="UP001164746"/>
    </source>
</evidence>
<gene>
    <name evidence="1" type="ORF">MAR_016836</name>
</gene>
<dbReference type="EMBL" id="CP111017">
    <property type="protein sequence ID" value="WAR06878.1"/>
    <property type="molecule type" value="Genomic_DNA"/>
</dbReference>
<protein>
    <submittedName>
        <fullName evidence="1">Uncharacterized protein</fullName>
    </submittedName>
</protein>
<sequence length="236" mass="25051">MDTVDDVVAVTVVGCGLELVDVDPVAMETVVVVTEAEEVFPRWDGPTKITMTVFSFSVLASSFAEVVEVFSVASPESFCTVNFLPVREAMATVISVSVILTTASVKSMTPVLEVTGVPVPVTSVDSTGLVLATELVSDGFVMELVVAVVLATEACPYNLCSPYLLCSVLCLYGSSSAEYTGRDLSLLAGWEVGLLRPPRGLGLYLSIDIIYMVASAKNKKMKLAVPKCDVFLNESS</sequence>
<reference evidence="1" key="1">
    <citation type="submission" date="2022-11" db="EMBL/GenBank/DDBJ databases">
        <title>Centuries of genome instability and evolution in soft-shell clam transmissible cancer (bioRxiv).</title>
        <authorList>
            <person name="Hart S.F.M."/>
            <person name="Yonemitsu M.A."/>
            <person name="Giersch R.M."/>
            <person name="Beal B.F."/>
            <person name="Arriagada G."/>
            <person name="Davis B.W."/>
            <person name="Ostrander E.A."/>
            <person name="Goff S.P."/>
            <person name="Metzger M.J."/>
        </authorList>
    </citation>
    <scope>NUCLEOTIDE SEQUENCE</scope>
    <source>
        <strain evidence="1">MELC-2E11</strain>
        <tissue evidence="1">Siphon/mantle</tissue>
    </source>
</reference>
<evidence type="ECO:0000313" key="1">
    <source>
        <dbReference type="EMBL" id="WAR06878.1"/>
    </source>
</evidence>
<name>A0ABY7EDV3_MYAAR</name>
<keyword evidence="2" id="KW-1185">Reference proteome</keyword>
<accession>A0ABY7EDV3</accession>
<proteinExistence type="predicted"/>